<reference evidence="3" key="1">
    <citation type="submission" date="2024-07" db="EMBL/GenBank/DDBJ databases">
        <title>Two chromosome-level genome assemblies of Korean endemic species Abeliophyllum distichum and Forsythia ovata (Oleaceae).</title>
        <authorList>
            <person name="Jang H."/>
        </authorList>
    </citation>
    <scope>NUCLEOTIDE SEQUENCE [LARGE SCALE GENOMIC DNA]</scope>
</reference>
<gene>
    <name evidence="2" type="ORF">Adt_48226</name>
</gene>
<organism evidence="2 3">
    <name type="scientific">Abeliophyllum distichum</name>
    <dbReference type="NCBI Taxonomy" id="126358"/>
    <lineage>
        <taxon>Eukaryota</taxon>
        <taxon>Viridiplantae</taxon>
        <taxon>Streptophyta</taxon>
        <taxon>Embryophyta</taxon>
        <taxon>Tracheophyta</taxon>
        <taxon>Spermatophyta</taxon>
        <taxon>Magnoliopsida</taxon>
        <taxon>eudicotyledons</taxon>
        <taxon>Gunneridae</taxon>
        <taxon>Pentapetalae</taxon>
        <taxon>asterids</taxon>
        <taxon>lamiids</taxon>
        <taxon>Lamiales</taxon>
        <taxon>Oleaceae</taxon>
        <taxon>Forsythieae</taxon>
        <taxon>Abeliophyllum</taxon>
    </lineage>
</organism>
<name>A0ABD1NRL6_9LAMI</name>
<accession>A0ABD1NRL6</accession>
<evidence type="ECO:0000313" key="2">
    <source>
        <dbReference type="EMBL" id="KAL2454273.1"/>
    </source>
</evidence>
<dbReference type="Proteomes" id="UP001604336">
    <property type="component" value="Unassembled WGS sequence"/>
</dbReference>
<dbReference type="EMBL" id="JBFOLK010000424">
    <property type="protein sequence ID" value="KAL2454273.1"/>
    <property type="molecule type" value="Genomic_DNA"/>
</dbReference>
<sequence>MYASTIKEKYFKKYDSISTECVENVFKELPSDTFDKDMLEVNDVRITNAEKNVAYSEGLFENCQSQGQNANEDDDFEHLVIHQSKLMIITQESLVGDDSSSNLKKKKTRHYKSNEEILKRLAEIEVKLQSNEEILKRLAEIESIDQDIINFNEEDCKIVNDVFAHSLAKKMHQDIDVNDDEVELKDEDSQKIDEIAAAVLAKYKLEEAITNDEVTPDAPLKRRNKPIALLQFSWVNQYDFAVGTSMVGNSTVGTSSVGTTKRVVKGTSTFKVGLCFPCRPDVEAFESWYK</sequence>
<feature type="coiled-coil region" evidence="1">
    <location>
        <begin position="114"/>
        <end position="141"/>
    </location>
</feature>
<comment type="caution">
    <text evidence="2">The sequence shown here is derived from an EMBL/GenBank/DDBJ whole genome shotgun (WGS) entry which is preliminary data.</text>
</comment>
<dbReference type="AlphaFoldDB" id="A0ABD1NRL6"/>
<proteinExistence type="predicted"/>
<keyword evidence="1" id="KW-0175">Coiled coil</keyword>
<protein>
    <submittedName>
        <fullName evidence="2">Uncharacterized protein</fullName>
    </submittedName>
</protein>
<evidence type="ECO:0000313" key="3">
    <source>
        <dbReference type="Proteomes" id="UP001604336"/>
    </source>
</evidence>
<evidence type="ECO:0000256" key="1">
    <source>
        <dbReference type="SAM" id="Coils"/>
    </source>
</evidence>
<keyword evidence="3" id="KW-1185">Reference proteome</keyword>